<dbReference type="GO" id="GO:0016705">
    <property type="term" value="F:oxidoreductase activity, acting on paired donors, with incorporation or reduction of molecular oxygen"/>
    <property type="evidence" value="ECO:0007669"/>
    <property type="project" value="InterPro"/>
</dbReference>
<dbReference type="PANTHER" id="PTHR24306">
    <property type="match status" value="1"/>
</dbReference>
<keyword evidence="7" id="KW-0349">Heme</keyword>
<dbReference type="PANTHER" id="PTHR24306:SF7">
    <property type="entry name" value="AHBB"/>
    <property type="match status" value="1"/>
</dbReference>
<dbReference type="GeneID" id="28820419"/>
<dbReference type="Proteomes" id="UP000070700">
    <property type="component" value="Unassembled WGS sequence"/>
</dbReference>
<keyword evidence="4" id="KW-0443">Lipid metabolism</keyword>
<proteinExistence type="inferred from homology"/>
<evidence type="ECO:0000256" key="6">
    <source>
        <dbReference type="ARBA" id="ARBA00023004"/>
    </source>
</evidence>
<keyword evidence="4" id="KW-0444">Lipid biosynthesis</keyword>
<evidence type="ECO:0000256" key="3">
    <source>
        <dbReference type="ARBA" id="ARBA00010617"/>
    </source>
</evidence>
<dbReference type="OrthoDB" id="3366823at2759"/>
<feature type="transmembrane region" description="Helical" evidence="8">
    <location>
        <begin position="20"/>
        <end position="40"/>
    </location>
</feature>
<evidence type="ECO:0000313" key="9">
    <source>
        <dbReference type="EMBL" id="KUJ18102.1"/>
    </source>
</evidence>
<dbReference type="GO" id="GO:0005789">
    <property type="term" value="C:endoplasmic reticulum membrane"/>
    <property type="evidence" value="ECO:0007669"/>
    <property type="project" value="UniProtKB-SubCell"/>
</dbReference>
<evidence type="ECO:0000313" key="10">
    <source>
        <dbReference type="Proteomes" id="UP000070700"/>
    </source>
</evidence>
<comment type="subcellular location">
    <subcellularLocation>
        <location evidence="2">Endoplasmic reticulum membrane</location>
        <topology evidence="2">Single-pass membrane protein</topology>
    </subcellularLocation>
</comment>
<dbReference type="InterPro" id="IPR001128">
    <property type="entry name" value="Cyt_P450"/>
</dbReference>
<name>A0A194XEB3_MOLSC</name>
<dbReference type="Gene3D" id="1.10.630.10">
    <property type="entry name" value="Cytochrome P450"/>
    <property type="match status" value="1"/>
</dbReference>
<dbReference type="GO" id="GO:0004497">
    <property type="term" value="F:monooxygenase activity"/>
    <property type="evidence" value="ECO:0007669"/>
    <property type="project" value="InterPro"/>
</dbReference>
<sequence length="560" mass="62852">MDNTLHQRSYLLELTNYARTAPFLTASASCALFLILTRLWTGFVKARRQSNTGPPEKQVPILPYWLPYVGHAISFAWSFDDMLAYGRDITTDGIFGLRIMGSTHNFVLMPSLAKQIFLQRPAALTSDDFIHWIHDKYFGDGGAARKIGHDNYHAVHQTLTSLMKEAFLKPATDRTAQLVEERTPHMFTLSTNLASQNEWERCAGAVAMEKSAVEVNLFKLTMNFVGDIAGTVLMGKAFLDNNPGIMQDLWTFDSGFNALLTGVPVITRGLTKATNARARINSAVHEWNHAVTNMLDGKEVDAKWNDLSDVSETMRLRLRALQKVDADNPFAIASNVAVYWGLMVNANKVIFWMLLHIISNPDLLETVRKEIKPYAQVTRSGFDSLKLDVEGLLKSCPILKSCFFESMRLYTAGVSYKKVLQNVTLTESAEDAATFGKPRPQTYHIKTGDFLIIPEATLQTDPRLWKDPSVFWPERYLVPDEKDPQKTKVDSLHLFAFGGGPSVCKGRIFAEREVLIFVAALISVWDFTPVGKWTIPKSSYNGTGSANPKSDLRVRMSRRV</sequence>
<dbReference type="STRING" id="149040.A0A194XEB3"/>
<dbReference type="GO" id="GO:0005506">
    <property type="term" value="F:iron ion binding"/>
    <property type="evidence" value="ECO:0007669"/>
    <property type="project" value="InterPro"/>
</dbReference>
<comment type="similarity">
    <text evidence="3">Belongs to the cytochrome P450 family.</text>
</comment>
<evidence type="ECO:0000256" key="4">
    <source>
        <dbReference type="ARBA" id="ARBA00022516"/>
    </source>
</evidence>
<dbReference type="PRINTS" id="PR00465">
    <property type="entry name" value="EP450IV"/>
</dbReference>
<keyword evidence="8" id="KW-0472">Membrane</keyword>
<dbReference type="CDD" id="cd11040">
    <property type="entry name" value="CYP7_CYP8-like"/>
    <property type="match status" value="1"/>
</dbReference>
<dbReference type="GO" id="GO:0020037">
    <property type="term" value="F:heme binding"/>
    <property type="evidence" value="ECO:0007669"/>
    <property type="project" value="InterPro"/>
</dbReference>
<evidence type="ECO:0000256" key="7">
    <source>
        <dbReference type="PIRSR" id="PIRSR602403-1"/>
    </source>
</evidence>
<comment type="cofactor">
    <cofactor evidence="1 7">
        <name>heme</name>
        <dbReference type="ChEBI" id="CHEBI:30413"/>
    </cofactor>
</comment>
<evidence type="ECO:0000256" key="8">
    <source>
        <dbReference type="SAM" id="Phobius"/>
    </source>
</evidence>
<evidence type="ECO:0000256" key="5">
    <source>
        <dbReference type="ARBA" id="ARBA00022723"/>
    </source>
</evidence>
<dbReference type="RefSeq" id="XP_018072457.1">
    <property type="nucleotide sequence ID" value="XM_018210693.1"/>
</dbReference>
<dbReference type="KEGG" id="psco:LY89DRAFT_614601"/>
<accession>A0A194XEB3</accession>
<organism evidence="9 10">
    <name type="scientific">Mollisia scopiformis</name>
    <name type="common">Conifer needle endophyte fungus</name>
    <name type="synonym">Phialocephala scopiformis</name>
    <dbReference type="NCBI Taxonomy" id="149040"/>
    <lineage>
        <taxon>Eukaryota</taxon>
        <taxon>Fungi</taxon>
        <taxon>Dikarya</taxon>
        <taxon>Ascomycota</taxon>
        <taxon>Pezizomycotina</taxon>
        <taxon>Leotiomycetes</taxon>
        <taxon>Helotiales</taxon>
        <taxon>Mollisiaceae</taxon>
        <taxon>Mollisia</taxon>
    </lineage>
</organism>
<evidence type="ECO:0000256" key="2">
    <source>
        <dbReference type="ARBA" id="ARBA00004389"/>
    </source>
</evidence>
<feature type="binding site" description="axial binding residue" evidence="7">
    <location>
        <position position="504"/>
    </location>
    <ligand>
        <name>heme</name>
        <dbReference type="ChEBI" id="CHEBI:30413"/>
    </ligand>
    <ligandPart>
        <name>Fe</name>
        <dbReference type="ChEBI" id="CHEBI:18248"/>
    </ligandPart>
</feature>
<dbReference type="AlphaFoldDB" id="A0A194XEB3"/>
<gene>
    <name evidence="9" type="ORF">LY89DRAFT_614601</name>
</gene>
<protein>
    <submittedName>
        <fullName evidence="9">Cytochrome P450</fullName>
    </submittedName>
</protein>
<dbReference type="EMBL" id="KQ947413">
    <property type="protein sequence ID" value="KUJ18102.1"/>
    <property type="molecule type" value="Genomic_DNA"/>
</dbReference>
<dbReference type="Pfam" id="PF00067">
    <property type="entry name" value="p450"/>
    <property type="match status" value="1"/>
</dbReference>
<keyword evidence="8" id="KW-0812">Transmembrane</keyword>
<keyword evidence="5 7" id="KW-0479">Metal-binding</keyword>
<keyword evidence="6 7" id="KW-0408">Iron</keyword>
<keyword evidence="8" id="KW-1133">Transmembrane helix</keyword>
<reference evidence="9 10" key="1">
    <citation type="submission" date="2015-10" db="EMBL/GenBank/DDBJ databases">
        <title>Full genome of DAOMC 229536 Phialocephala scopiformis, a fungal endophyte of spruce producing the potent anti-insectan compound rugulosin.</title>
        <authorList>
            <consortium name="DOE Joint Genome Institute"/>
            <person name="Walker A.K."/>
            <person name="Frasz S.L."/>
            <person name="Seifert K.A."/>
            <person name="Miller J.D."/>
            <person name="Mondo S.J."/>
            <person name="Labutti K."/>
            <person name="Lipzen A."/>
            <person name="Dockter R."/>
            <person name="Kennedy M."/>
            <person name="Grigoriev I.V."/>
            <person name="Spatafora J.W."/>
        </authorList>
    </citation>
    <scope>NUCLEOTIDE SEQUENCE [LARGE SCALE GENOMIC DNA]</scope>
    <source>
        <strain evidence="9 10">CBS 120377</strain>
    </source>
</reference>
<evidence type="ECO:0000256" key="1">
    <source>
        <dbReference type="ARBA" id="ARBA00001971"/>
    </source>
</evidence>
<dbReference type="InterPro" id="IPR036396">
    <property type="entry name" value="Cyt_P450_sf"/>
</dbReference>
<dbReference type="InParanoid" id="A0A194XEB3"/>
<keyword evidence="10" id="KW-1185">Reference proteome</keyword>
<dbReference type="SUPFAM" id="SSF48264">
    <property type="entry name" value="Cytochrome P450"/>
    <property type="match status" value="1"/>
</dbReference>
<dbReference type="InterPro" id="IPR002403">
    <property type="entry name" value="Cyt_P450_E_grp-IV"/>
</dbReference>